<dbReference type="MGI" id="MGI:1919291">
    <property type="gene designation" value="Alkbh4"/>
</dbReference>
<dbReference type="ExpressionAtlas" id="D6RFB6">
    <property type="expression patterns" value="baseline and differential"/>
</dbReference>
<sequence length="73" mass="8359">MAAAAEVSLLQECGCKGIRTCLICERQRHRDPPWQICLQVRTRKRVIARKSIHLNGKLRPSLPVKQPRTKASR</sequence>
<dbReference type="AGR" id="MGI:1919291"/>
<dbReference type="Bgee" id="ENSMUSG00000039754">
    <property type="expression patterns" value="Expressed in lumbar dorsal root ganglion and 194 other cell types or tissues"/>
</dbReference>
<gene>
    <name evidence="1 2" type="primary">Alkbh4</name>
</gene>
<protein>
    <submittedName>
        <fullName evidence="1">AlkB homolog 4, lysine demethylase</fullName>
    </submittedName>
</protein>
<reference evidence="1" key="3">
    <citation type="submission" date="2025-08" db="UniProtKB">
        <authorList>
            <consortium name="Ensembl"/>
        </authorList>
    </citation>
    <scope>IDENTIFICATION</scope>
    <source>
        <strain evidence="1">C57BL/6J</strain>
    </source>
</reference>
<evidence type="ECO:0000313" key="3">
    <source>
        <dbReference type="Proteomes" id="UP000000589"/>
    </source>
</evidence>
<dbReference type="Ensembl" id="ENSMUST00000125923.2">
    <property type="protein sequence ID" value="ENSMUSP00000117167.2"/>
    <property type="gene ID" value="ENSMUSG00000039754.11"/>
</dbReference>
<accession>D6RFB6</accession>
<dbReference type="Antibodypedia" id="45707">
    <property type="antibodies" value="153 antibodies from 23 providers"/>
</dbReference>
<reference evidence="1 3" key="1">
    <citation type="journal article" date="2009" name="PLoS Biol.">
        <title>Lineage-specific biology revealed by a finished genome assembly of the mouse.</title>
        <authorList>
            <consortium name="Mouse Genome Sequencing Consortium"/>
            <person name="Church D.M."/>
            <person name="Goodstadt L."/>
            <person name="Hillier L.W."/>
            <person name="Zody M.C."/>
            <person name="Goldstein S."/>
            <person name="She X."/>
            <person name="Bult C.J."/>
            <person name="Agarwala R."/>
            <person name="Cherry J.L."/>
            <person name="DiCuccio M."/>
            <person name="Hlavina W."/>
            <person name="Kapustin Y."/>
            <person name="Meric P."/>
            <person name="Maglott D."/>
            <person name="Birtle Z."/>
            <person name="Marques A.C."/>
            <person name="Graves T."/>
            <person name="Zhou S."/>
            <person name="Teague B."/>
            <person name="Potamousis K."/>
            <person name="Churas C."/>
            <person name="Place M."/>
            <person name="Herschleb J."/>
            <person name="Runnheim R."/>
            <person name="Forrest D."/>
            <person name="Amos-Landgraf J."/>
            <person name="Schwartz D.C."/>
            <person name="Cheng Z."/>
            <person name="Lindblad-Toh K."/>
            <person name="Eichler E.E."/>
            <person name="Ponting C.P."/>
        </authorList>
    </citation>
    <scope>NUCLEOTIDE SEQUENCE [LARGE SCALE GENOMIC DNA]</scope>
    <source>
        <strain evidence="1 3">C57BL/6J</strain>
    </source>
</reference>
<dbReference type="VEuPathDB" id="HostDB:ENSMUSG00000039754"/>
<dbReference type="AlphaFoldDB" id="D6RFB6"/>
<name>D6RFB6_MOUSE</name>
<evidence type="ECO:0000313" key="1">
    <source>
        <dbReference type="Ensembl" id="ENSMUSP00000117167.2"/>
    </source>
</evidence>
<evidence type="ECO:0000313" key="2">
    <source>
        <dbReference type="MGI" id="MGI:1919291"/>
    </source>
</evidence>
<keyword evidence="3" id="KW-1185">Reference proteome</keyword>
<dbReference type="GeneTree" id="ENSGT00390000006344"/>
<proteinExistence type="predicted"/>
<reference evidence="1 3" key="2">
    <citation type="journal article" date="2011" name="PLoS Biol.">
        <title>Modernizing reference genome assemblies.</title>
        <authorList>
            <person name="Church D.M."/>
            <person name="Schneider V.A."/>
            <person name="Graves T."/>
            <person name="Auger K."/>
            <person name="Cunningham F."/>
            <person name="Bouk N."/>
            <person name="Chen H.C."/>
            <person name="Agarwala R."/>
            <person name="McLaren W.M."/>
            <person name="Ritchie G.R."/>
            <person name="Albracht D."/>
            <person name="Kremitzki M."/>
            <person name="Rock S."/>
            <person name="Kotkiewicz H."/>
            <person name="Kremitzki C."/>
            <person name="Wollam A."/>
            <person name="Trani L."/>
            <person name="Fulton L."/>
            <person name="Fulton R."/>
            <person name="Matthews L."/>
            <person name="Whitehead S."/>
            <person name="Chow W."/>
            <person name="Torrance J."/>
            <person name="Dunn M."/>
            <person name="Harden G."/>
            <person name="Threadgold G."/>
            <person name="Wood J."/>
            <person name="Collins J."/>
            <person name="Heath P."/>
            <person name="Griffiths G."/>
            <person name="Pelan S."/>
            <person name="Grafham D."/>
            <person name="Eichler E.E."/>
            <person name="Weinstock G."/>
            <person name="Mardis E.R."/>
            <person name="Wilson R.K."/>
            <person name="Howe K."/>
            <person name="Flicek P."/>
            <person name="Hubbard T."/>
        </authorList>
    </citation>
    <scope>NUCLEOTIDE SEQUENCE [LARGE SCALE GENOMIC DNA]</scope>
    <source>
        <strain evidence="1 3">C57BL/6J</strain>
    </source>
</reference>
<reference evidence="1" key="4">
    <citation type="submission" date="2025-09" db="UniProtKB">
        <authorList>
            <consortium name="Ensembl"/>
        </authorList>
    </citation>
    <scope>IDENTIFICATION</scope>
    <source>
        <strain evidence="1">C57BL/6J</strain>
    </source>
</reference>
<dbReference type="ProteomicsDB" id="371800"/>
<organism evidence="1 3">
    <name type="scientific">Mus musculus</name>
    <name type="common">Mouse</name>
    <dbReference type="NCBI Taxonomy" id="10090"/>
    <lineage>
        <taxon>Eukaryota</taxon>
        <taxon>Metazoa</taxon>
        <taxon>Chordata</taxon>
        <taxon>Craniata</taxon>
        <taxon>Vertebrata</taxon>
        <taxon>Euteleostomi</taxon>
        <taxon>Mammalia</taxon>
        <taxon>Eutheria</taxon>
        <taxon>Euarchontoglires</taxon>
        <taxon>Glires</taxon>
        <taxon>Rodentia</taxon>
        <taxon>Myomorpha</taxon>
        <taxon>Muroidea</taxon>
        <taxon>Muridae</taxon>
        <taxon>Murinae</taxon>
        <taxon>Mus</taxon>
        <taxon>Mus</taxon>
    </lineage>
</organism>
<dbReference type="Proteomes" id="UP000000589">
    <property type="component" value="Chromosome 5"/>
</dbReference>
<dbReference type="HOGENOM" id="CLU_2704191_0_0_1"/>